<evidence type="ECO:0000256" key="1">
    <source>
        <dbReference type="ARBA" id="ARBA00004173"/>
    </source>
</evidence>
<keyword evidence="3 5" id="KW-0175">Coiled coil</keyword>
<dbReference type="GeneID" id="106469436"/>
<feature type="domain" description="Trafficking kinesin-binding protein C-terminal" evidence="7">
    <location>
        <begin position="315"/>
        <end position="469"/>
    </location>
</feature>
<dbReference type="InterPro" id="IPR006933">
    <property type="entry name" value="HAP1_N"/>
</dbReference>
<evidence type="ECO:0000256" key="6">
    <source>
        <dbReference type="SAM" id="MobiDB-lite"/>
    </source>
</evidence>
<dbReference type="PANTHER" id="PTHR15751">
    <property type="entry name" value="TRAFFICKING KINESIN-BINDING PROTEIN"/>
    <property type="match status" value="1"/>
</dbReference>
<feature type="region of interest" description="Disordered" evidence="6">
    <location>
        <begin position="305"/>
        <end position="336"/>
    </location>
</feature>
<feature type="compositionally biased region" description="Polar residues" evidence="6">
    <location>
        <begin position="316"/>
        <end position="328"/>
    </location>
</feature>
<accession>A0ABM1TCQ4</accession>
<protein>
    <submittedName>
        <fullName evidence="10">Trafficking kinesin-binding protein 1-like isoform X2</fullName>
    </submittedName>
</protein>
<comment type="subcellular location">
    <subcellularLocation>
        <location evidence="1">Mitochondrion</location>
    </subcellularLocation>
</comment>
<keyword evidence="4" id="KW-0496">Mitochondrion</keyword>
<gene>
    <name evidence="10" type="primary">LOC106469436</name>
</gene>
<reference evidence="10" key="1">
    <citation type="submission" date="2025-08" db="UniProtKB">
        <authorList>
            <consortium name="RefSeq"/>
        </authorList>
    </citation>
    <scope>IDENTIFICATION</scope>
    <source>
        <tissue evidence="10">Muscle</tissue>
    </source>
</reference>
<dbReference type="PANTHER" id="PTHR15751:SF12">
    <property type="entry name" value="TRAFFICKING KINESIN-BINDING PROTEIN MILT"/>
    <property type="match status" value="1"/>
</dbReference>
<dbReference type="SMART" id="SM01423">
    <property type="entry name" value="Milton"/>
    <property type="match status" value="1"/>
</dbReference>
<dbReference type="InterPro" id="IPR051946">
    <property type="entry name" value="Intracell_Traff-Reg"/>
</dbReference>
<dbReference type="RefSeq" id="XP_022253660.1">
    <property type="nucleotide sequence ID" value="XM_022397952.1"/>
</dbReference>
<evidence type="ECO:0000256" key="4">
    <source>
        <dbReference type="ARBA" id="ARBA00023128"/>
    </source>
</evidence>
<feature type="domain" description="HAP1 N-terminal" evidence="8">
    <location>
        <begin position="3"/>
        <end position="252"/>
    </location>
</feature>
<dbReference type="InterPro" id="IPR022154">
    <property type="entry name" value="TRAK1/2_C"/>
</dbReference>
<feature type="coiled-coil region" evidence="5">
    <location>
        <begin position="43"/>
        <end position="70"/>
    </location>
</feature>
<evidence type="ECO:0000259" key="8">
    <source>
        <dbReference type="SMART" id="SM01424"/>
    </source>
</evidence>
<feature type="coiled-coil region" evidence="5">
    <location>
        <begin position="123"/>
        <end position="245"/>
    </location>
</feature>
<evidence type="ECO:0000313" key="10">
    <source>
        <dbReference type="RefSeq" id="XP_022253660.1"/>
    </source>
</evidence>
<keyword evidence="9" id="KW-1185">Reference proteome</keyword>
<dbReference type="Proteomes" id="UP000694941">
    <property type="component" value="Unplaced"/>
</dbReference>
<evidence type="ECO:0000256" key="5">
    <source>
        <dbReference type="SAM" id="Coils"/>
    </source>
</evidence>
<evidence type="ECO:0000259" key="7">
    <source>
        <dbReference type="SMART" id="SM01423"/>
    </source>
</evidence>
<sequence>MLVGILSCGDRLSQMTKTYNDIDAVRALLEEKERDLELAAHIGQSLLDQNKQLIRKNECLEQELANANGTICQLRRDLATKVGLLQIYTEDLDASSETTTAVGQELRDWDHLHKNVHYLQEKNSQLRSEVDMQEAALEQEEEKEMQILNDIVKELTESKKLIVTLQEELDKMSEDSFYRQEEMTHRLCQVVELRKEVRSLITENEELQASLQTSKEDHAVLLSERTELKEKYSELVAAFHEVQEENKKIHRSHLPSAKRWNFNMYTSYLNPDSLASELDSSFGRDSEGYGSDDKLSHSKRIIQTVRYARKPKSSRPRSTVQHQLQSTPCRPRTRSSMSLGYLSSSSSGFNDSFTSDSESIYAESSLTDDESHYSSVTSLGRPGAPGSSDFDAALFRLDVQGEPIALSHIEMEEDQMAKSEMDEYEISESNYDWSTNNDMLCRLCIASGPSNRHYHVPEKLQIIKPLEGSQTLHHWKRLATPHLGGIFETRSGIQIKGAVHVPDLEPESFTLSDLEEDEVYYQTGKGFVQTSSTFTFTNSTIMYPLNQNQVLSSFPACTSREVENKEQESIDIQQAPDRKTDNTETALNKKLQDHKIHAMLPFSKSCSREVPEPGLCNSTFTPVFPRSVLFPTMMTYNTGTVNWKPTQKSSTPTTIVHITRTTPTPAILNTVFPVLSPVELMESLNTVGTTKKHIPAISTSDISRCYIPRFPASFSLTTLSESSPLTLTSRQKGEKRDLYTQKNVSSNMDAEDQKPEASCKHQDKQNTMYYCHTWSKVQPAISRNIYPFCVSPIFPIHSLGIGESNLDSLNMFYILRKGGFI</sequence>
<name>A0ABM1TCQ4_LIMPO</name>
<comment type="similarity">
    <text evidence="2">Belongs to the milton family.</text>
</comment>
<organism evidence="9 10">
    <name type="scientific">Limulus polyphemus</name>
    <name type="common">Atlantic horseshoe crab</name>
    <dbReference type="NCBI Taxonomy" id="6850"/>
    <lineage>
        <taxon>Eukaryota</taxon>
        <taxon>Metazoa</taxon>
        <taxon>Ecdysozoa</taxon>
        <taxon>Arthropoda</taxon>
        <taxon>Chelicerata</taxon>
        <taxon>Merostomata</taxon>
        <taxon>Xiphosura</taxon>
        <taxon>Limulidae</taxon>
        <taxon>Limulus</taxon>
    </lineage>
</organism>
<evidence type="ECO:0000256" key="2">
    <source>
        <dbReference type="ARBA" id="ARBA00007007"/>
    </source>
</evidence>
<evidence type="ECO:0000256" key="3">
    <source>
        <dbReference type="ARBA" id="ARBA00023054"/>
    </source>
</evidence>
<dbReference type="SMART" id="SM01424">
    <property type="entry name" value="HAP1_N"/>
    <property type="match status" value="1"/>
</dbReference>
<evidence type="ECO:0000313" key="9">
    <source>
        <dbReference type="Proteomes" id="UP000694941"/>
    </source>
</evidence>
<dbReference type="Pfam" id="PF12448">
    <property type="entry name" value="Milton"/>
    <property type="match status" value="1"/>
</dbReference>
<dbReference type="Pfam" id="PF04849">
    <property type="entry name" value="HAP1_N"/>
    <property type="match status" value="1"/>
</dbReference>
<proteinExistence type="inferred from homology"/>